<dbReference type="AlphaFoldDB" id="A0A6J4VCC5"/>
<sequence length="54" mass="6077">ARIDPPARPLFRPAAGRRLPEARLRHLVPVQRHPDDRRLGAGCALRPLRQLPGL</sequence>
<evidence type="ECO:0000313" key="1">
    <source>
        <dbReference type="EMBL" id="CAA9575365.1"/>
    </source>
</evidence>
<feature type="non-terminal residue" evidence="1">
    <location>
        <position position="54"/>
    </location>
</feature>
<proteinExistence type="predicted"/>
<gene>
    <name evidence="1" type="ORF">AVDCRST_MAG33-2992</name>
</gene>
<reference evidence="1" key="1">
    <citation type="submission" date="2020-02" db="EMBL/GenBank/DDBJ databases">
        <authorList>
            <person name="Meier V. D."/>
        </authorList>
    </citation>
    <scope>NUCLEOTIDE SEQUENCE</scope>
    <source>
        <strain evidence="1">AVDCRST_MAG33</strain>
    </source>
</reference>
<organism evidence="1">
    <name type="scientific">uncultured Thermomicrobiales bacterium</name>
    <dbReference type="NCBI Taxonomy" id="1645740"/>
    <lineage>
        <taxon>Bacteria</taxon>
        <taxon>Pseudomonadati</taxon>
        <taxon>Thermomicrobiota</taxon>
        <taxon>Thermomicrobia</taxon>
        <taxon>Thermomicrobiales</taxon>
        <taxon>environmental samples</taxon>
    </lineage>
</organism>
<name>A0A6J4VCC5_9BACT</name>
<feature type="non-terminal residue" evidence="1">
    <location>
        <position position="1"/>
    </location>
</feature>
<dbReference type="EMBL" id="CADCWK010000374">
    <property type="protein sequence ID" value="CAA9575365.1"/>
    <property type="molecule type" value="Genomic_DNA"/>
</dbReference>
<protein>
    <submittedName>
        <fullName evidence="1">Uncharacterized protein</fullName>
    </submittedName>
</protein>
<accession>A0A6J4VCC5</accession>